<organism evidence="1">
    <name type="scientific">uncultured marine virus</name>
    <dbReference type="NCBI Taxonomy" id="186617"/>
    <lineage>
        <taxon>Viruses</taxon>
        <taxon>environmental samples</taxon>
    </lineage>
</organism>
<evidence type="ECO:0000313" key="1">
    <source>
        <dbReference type="EMBL" id="AKH48112.1"/>
    </source>
</evidence>
<reference evidence="1" key="2">
    <citation type="submission" date="2015-03" db="EMBL/GenBank/DDBJ databases">
        <authorList>
            <person name="Chow C.-E.T."/>
            <person name="Winget D.M."/>
            <person name="White R.A.III."/>
            <person name="Hallam S.J."/>
            <person name="Suttle C.A."/>
        </authorList>
    </citation>
    <scope>NUCLEOTIDE SEQUENCE</scope>
    <source>
        <strain evidence="1">Oxic1_6</strain>
    </source>
</reference>
<dbReference type="EMBL" id="KR029601">
    <property type="protein sequence ID" value="AKH48112.1"/>
    <property type="molecule type" value="Genomic_DNA"/>
</dbReference>
<sequence>MSNATDKQIEVLMTEANKAGDYAQAALCAIALDGDTEARAECARVIADAANMSDGASLWICVSSRYDPDGTEPYQSIEEFLSMCRDCFGEAPTLREELNGEWSDDESTVLVPATADAVGPPAPTMLAAKSLAVGAR</sequence>
<protein>
    <submittedName>
        <fullName evidence="1">Uncharacterized protein</fullName>
    </submittedName>
</protein>
<reference evidence="1" key="1">
    <citation type="journal article" date="2015" name="Front. Microbiol.">
        <title>Combining genomic sequencing methods to explore viral diversity and reveal potential virus-host interactions.</title>
        <authorList>
            <person name="Chow C.E."/>
            <person name="Winget D.M."/>
            <person name="White R.A.III."/>
            <person name="Hallam S.J."/>
            <person name="Suttle C.A."/>
        </authorList>
    </citation>
    <scope>NUCLEOTIDE SEQUENCE</scope>
    <source>
        <strain evidence="1">Oxic1_6</strain>
    </source>
</reference>
<accession>A0A0F7L9R2</accession>
<proteinExistence type="predicted"/>
<name>A0A0F7L9R2_9VIRU</name>